<protein>
    <recommendedName>
        <fullName evidence="1">F-box domain-containing protein</fullName>
    </recommendedName>
</protein>
<evidence type="ECO:0000313" key="2">
    <source>
        <dbReference type="EMBL" id="KAJ7220210.1"/>
    </source>
</evidence>
<dbReference type="EMBL" id="JARJCW010000010">
    <property type="protein sequence ID" value="KAJ7220210.1"/>
    <property type="molecule type" value="Genomic_DNA"/>
</dbReference>
<organism evidence="2 3">
    <name type="scientific">Mycena pura</name>
    <dbReference type="NCBI Taxonomy" id="153505"/>
    <lineage>
        <taxon>Eukaryota</taxon>
        <taxon>Fungi</taxon>
        <taxon>Dikarya</taxon>
        <taxon>Basidiomycota</taxon>
        <taxon>Agaricomycotina</taxon>
        <taxon>Agaricomycetes</taxon>
        <taxon>Agaricomycetidae</taxon>
        <taxon>Agaricales</taxon>
        <taxon>Marasmiineae</taxon>
        <taxon>Mycenaceae</taxon>
        <taxon>Mycena</taxon>
    </lineage>
</organism>
<reference evidence="2" key="1">
    <citation type="submission" date="2023-03" db="EMBL/GenBank/DDBJ databases">
        <title>Massive genome expansion in bonnet fungi (Mycena s.s.) driven by repeated elements and novel gene families across ecological guilds.</title>
        <authorList>
            <consortium name="Lawrence Berkeley National Laboratory"/>
            <person name="Harder C.B."/>
            <person name="Miyauchi S."/>
            <person name="Viragh M."/>
            <person name="Kuo A."/>
            <person name="Thoen E."/>
            <person name="Andreopoulos B."/>
            <person name="Lu D."/>
            <person name="Skrede I."/>
            <person name="Drula E."/>
            <person name="Henrissat B."/>
            <person name="Morin E."/>
            <person name="Kohler A."/>
            <person name="Barry K."/>
            <person name="LaButti K."/>
            <person name="Morin E."/>
            <person name="Salamov A."/>
            <person name="Lipzen A."/>
            <person name="Mereny Z."/>
            <person name="Hegedus B."/>
            <person name="Baldrian P."/>
            <person name="Stursova M."/>
            <person name="Weitz H."/>
            <person name="Taylor A."/>
            <person name="Grigoriev I.V."/>
            <person name="Nagy L.G."/>
            <person name="Martin F."/>
            <person name="Kauserud H."/>
        </authorList>
    </citation>
    <scope>NUCLEOTIDE SEQUENCE</scope>
    <source>
        <strain evidence="2">9144</strain>
    </source>
</reference>
<proteinExistence type="predicted"/>
<comment type="caution">
    <text evidence="2">The sequence shown here is derived from an EMBL/GenBank/DDBJ whole genome shotgun (WGS) entry which is preliminary data.</text>
</comment>
<keyword evidence="3" id="KW-1185">Reference proteome</keyword>
<feature type="domain" description="F-box" evidence="1">
    <location>
        <begin position="1"/>
        <end position="43"/>
    </location>
</feature>
<evidence type="ECO:0000259" key="1">
    <source>
        <dbReference type="PROSITE" id="PS50181"/>
    </source>
</evidence>
<name>A0AAD6YHC6_9AGAR</name>
<dbReference type="Proteomes" id="UP001219525">
    <property type="component" value="Unassembled WGS sequence"/>
</dbReference>
<dbReference type="PROSITE" id="PS50181">
    <property type="entry name" value="FBOX"/>
    <property type="match status" value="1"/>
</dbReference>
<evidence type="ECO:0000313" key="3">
    <source>
        <dbReference type="Proteomes" id="UP001219525"/>
    </source>
</evidence>
<dbReference type="AlphaFoldDB" id="A0AAD6YHC6"/>
<sequence length="407" mass="45459">MSSLPFDVLMEIMPHIDFPDLPAVARTNKELSAYALDRIYEHIPPKALRMACASISANPALARRVKALELNSDTYALHLESILPAISDALRTTPNLRALTLNVDGSHAWVLKPAIGVFKLRSLSCFFFTDDNLIDFFHDQTALEEITLTHSFVRRTRPITWTFPNLKTFDGPMSWADAMRPPGLSRVVISHIVAGGSLDLLGTLPIRHLQIPLHAAHKSSPAEFGALFPALEYLVLSTALDRWGVPLRVAIPGLSEWLRDLLAELHTVQSFHLLEYSPEPDRDATYFVKTVTERAPWIREVSLRYSKYIRSGQRLVVWKRGVNGWENAGTGGKAVDETMHFLPIWKDADTARQVSDKIVAILSNYAISGKALEIVFERGYNLSAKAMEVNTHSTSNQRCAGNQVEPT</sequence>
<accession>A0AAD6YHC6</accession>
<dbReference type="InterPro" id="IPR001810">
    <property type="entry name" value="F-box_dom"/>
</dbReference>
<gene>
    <name evidence="2" type="ORF">GGX14DRAFT_560028</name>
</gene>